<evidence type="ECO:0000313" key="4">
    <source>
        <dbReference type="Proteomes" id="UP001364472"/>
    </source>
</evidence>
<name>A0AAW9R3L2_9GAMM</name>
<dbReference type="PANTHER" id="PTHR30437">
    <property type="entry name" value="TRANSCRIPTION ELONGATION FACTOR GREA"/>
    <property type="match status" value="1"/>
</dbReference>
<keyword evidence="3" id="KW-0418">Kinase</keyword>
<organism evidence="3 4">
    <name type="scientific">Denitratimonas tolerans</name>
    <dbReference type="NCBI Taxonomy" id="1338420"/>
    <lineage>
        <taxon>Bacteria</taxon>
        <taxon>Pseudomonadati</taxon>
        <taxon>Pseudomonadota</taxon>
        <taxon>Gammaproteobacteria</taxon>
        <taxon>Lysobacterales</taxon>
        <taxon>Lysobacteraceae</taxon>
        <taxon>Denitratimonas</taxon>
    </lineage>
</organism>
<dbReference type="Pfam" id="PF01272">
    <property type="entry name" value="GreA_GreB"/>
    <property type="match status" value="1"/>
</dbReference>
<dbReference type="Gene3D" id="1.10.286.20">
    <property type="match status" value="1"/>
</dbReference>
<dbReference type="GO" id="GO:0032784">
    <property type="term" value="P:regulation of DNA-templated transcription elongation"/>
    <property type="evidence" value="ECO:0007669"/>
    <property type="project" value="InterPro"/>
</dbReference>
<dbReference type="InterPro" id="IPR023459">
    <property type="entry name" value="Tscrpt_elong_fac_GreA/B_fam"/>
</dbReference>
<evidence type="ECO:0000313" key="3">
    <source>
        <dbReference type="EMBL" id="MEJ1248972.1"/>
    </source>
</evidence>
<reference evidence="3 4" key="1">
    <citation type="journal article" date="2016" name="Antonie Van Leeuwenhoek">
        <title>Denitratimonas tolerans gen. nov., sp. nov., a denitrifying bacterium isolated from a bioreactor for tannery wastewater treatment.</title>
        <authorList>
            <person name="Han S.I."/>
            <person name="Kim J.O."/>
            <person name="Lee Y.R."/>
            <person name="Ekpeghere K.I."/>
            <person name="Koh S.C."/>
            <person name="Whang K.S."/>
        </authorList>
    </citation>
    <scope>NUCLEOTIDE SEQUENCE [LARGE SCALE GENOMIC DNA]</scope>
    <source>
        <strain evidence="3 4">KACC 17565</strain>
    </source>
</reference>
<dbReference type="SUPFAM" id="SSF54534">
    <property type="entry name" value="FKBP-like"/>
    <property type="match status" value="1"/>
</dbReference>
<dbReference type="Pfam" id="PF14760">
    <property type="entry name" value="Rnk_N"/>
    <property type="match status" value="1"/>
</dbReference>
<sequence>MPAEPQPSLTISSLDLVRLERLLESPAYRDLDIAKRLGDELVRANVVAPADMPADVVSMNSRVTCVEEISGKEHHLTLVYPPDADAAAGRVSVFAPIGAALLGLSVGQSIDWTGPDGRPLRIRVATISYQPESSGDLAR</sequence>
<dbReference type="FunFam" id="3.10.50.30:FF:000002">
    <property type="entry name" value="Regulator of nucleoside diphosphate kinase"/>
    <property type="match status" value="1"/>
</dbReference>
<dbReference type="PANTHER" id="PTHR30437:SF5">
    <property type="entry name" value="REGULATOR OF NUCLEOSIDE DIPHOSPHATE KINASE"/>
    <property type="match status" value="1"/>
</dbReference>
<dbReference type="InterPro" id="IPR001437">
    <property type="entry name" value="Tscrpt_elong_fac_GreA/B_C"/>
</dbReference>
<proteinExistence type="predicted"/>
<dbReference type="Proteomes" id="UP001364472">
    <property type="component" value="Unassembled WGS sequence"/>
</dbReference>
<dbReference type="InterPro" id="IPR029462">
    <property type="entry name" value="Rnk_N"/>
</dbReference>
<comment type="caution">
    <text evidence="3">The sequence shown here is derived from an EMBL/GenBank/DDBJ whole genome shotgun (WGS) entry which is preliminary data.</text>
</comment>
<gene>
    <name evidence="3" type="primary">rnk</name>
    <name evidence="3" type="ORF">WB794_04690</name>
</gene>
<dbReference type="NCBIfam" id="NF004396">
    <property type="entry name" value="PRK05753.1"/>
    <property type="match status" value="1"/>
</dbReference>
<accession>A0AAW9R3L2</accession>
<keyword evidence="3" id="KW-0808">Transferase</keyword>
<dbReference type="Gene3D" id="3.10.50.30">
    <property type="entry name" value="Transcription elongation factor, GreA/GreB, C-terminal domain"/>
    <property type="match status" value="1"/>
</dbReference>
<feature type="domain" description="Regulator of nucleoside diphosphate kinase N-terminal" evidence="2">
    <location>
        <begin position="7"/>
        <end position="47"/>
    </location>
</feature>
<dbReference type="AlphaFoldDB" id="A0AAW9R3L2"/>
<keyword evidence="4" id="KW-1185">Reference proteome</keyword>
<dbReference type="GO" id="GO:0006354">
    <property type="term" value="P:DNA-templated transcription elongation"/>
    <property type="evidence" value="ECO:0007669"/>
    <property type="project" value="TreeGrafter"/>
</dbReference>
<dbReference type="InterPro" id="IPR036953">
    <property type="entry name" value="GreA/GreB_C_sf"/>
</dbReference>
<dbReference type="GO" id="GO:0003677">
    <property type="term" value="F:DNA binding"/>
    <property type="evidence" value="ECO:0007669"/>
    <property type="project" value="InterPro"/>
</dbReference>
<dbReference type="EMBL" id="JBBDHC010000005">
    <property type="protein sequence ID" value="MEJ1248972.1"/>
    <property type="molecule type" value="Genomic_DNA"/>
</dbReference>
<protein>
    <submittedName>
        <fullName evidence="3">Nucleoside diphosphate kinase regulator</fullName>
    </submittedName>
</protein>
<dbReference type="GO" id="GO:0016301">
    <property type="term" value="F:kinase activity"/>
    <property type="evidence" value="ECO:0007669"/>
    <property type="project" value="UniProtKB-KW"/>
</dbReference>
<dbReference type="GO" id="GO:0070063">
    <property type="term" value="F:RNA polymerase binding"/>
    <property type="evidence" value="ECO:0007669"/>
    <property type="project" value="InterPro"/>
</dbReference>
<feature type="domain" description="Transcription elongation factor GreA/GreB C-terminal" evidence="1">
    <location>
        <begin position="53"/>
        <end position="129"/>
    </location>
</feature>
<evidence type="ECO:0000259" key="1">
    <source>
        <dbReference type="Pfam" id="PF01272"/>
    </source>
</evidence>
<dbReference type="RefSeq" id="WP_337334692.1">
    <property type="nucleotide sequence ID" value="NZ_JBBDHC010000005.1"/>
</dbReference>
<evidence type="ECO:0000259" key="2">
    <source>
        <dbReference type="Pfam" id="PF14760"/>
    </source>
</evidence>